<keyword evidence="6" id="KW-1185">Reference proteome</keyword>
<dbReference type="AlphaFoldDB" id="A0AAP0NRZ3"/>
<gene>
    <name evidence="5" type="ORF">Sjap_014517</name>
</gene>
<comment type="similarity">
    <text evidence="1">Belongs to the ATP-dependent AMP-binding enzyme family.</text>
</comment>
<dbReference type="InterPro" id="IPR000873">
    <property type="entry name" value="AMP-dep_synth/lig_dom"/>
</dbReference>
<evidence type="ECO:0000313" key="5">
    <source>
        <dbReference type="EMBL" id="KAK9115570.1"/>
    </source>
</evidence>
<evidence type="ECO:0000256" key="2">
    <source>
        <dbReference type="ARBA" id="ARBA00022598"/>
    </source>
</evidence>
<reference evidence="5 6" key="1">
    <citation type="submission" date="2024-01" db="EMBL/GenBank/DDBJ databases">
        <title>Genome assemblies of Stephania.</title>
        <authorList>
            <person name="Yang L."/>
        </authorList>
    </citation>
    <scope>NUCLEOTIDE SEQUENCE [LARGE SCALE GENOMIC DNA]</scope>
    <source>
        <strain evidence="5">QJT</strain>
        <tissue evidence="5">Leaf</tissue>
    </source>
</reference>
<dbReference type="Gene3D" id="3.40.50.980">
    <property type="match status" value="1"/>
</dbReference>
<dbReference type="Proteomes" id="UP001417504">
    <property type="component" value="Unassembled WGS sequence"/>
</dbReference>
<feature type="domain" description="AMP-binding enzyme C-terminal" evidence="4">
    <location>
        <begin position="335"/>
        <end position="411"/>
    </location>
</feature>
<evidence type="ECO:0000313" key="6">
    <source>
        <dbReference type="Proteomes" id="UP001417504"/>
    </source>
</evidence>
<dbReference type="Gene3D" id="3.30.300.30">
    <property type="match status" value="1"/>
</dbReference>
<evidence type="ECO:0000259" key="3">
    <source>
        <dbReference type="Pfam" id="PF00501"/>
    </source>
</evidence>
<dbReference type="EMBL" id="JBBNAE010000006">
    <property type="protein sequence ID" value="KAK9115570.1"/>
    <property type="molecule type" value="Genomic_DNA"/>
</dbReference>
<sequence length="431" mass="47419">MDELKPSPPNSSPLTPLGFLDRAATIYGDSTSIIYNETSYTWSQTHRRCLQLASSLVSLGIKKGQVVSVLAPNVPPMYELHFAVPMSGAVLNTINTRLDSRTVSQPVYLWTIPMFLRNGWSFAWAMAAVGGTNVCLRKVEMATIYDKINNHHVTHMCGAPIVLNMLSNATNFKMLNHSVHILAGGSPPPTVVLSRAESVGFKVDHGYGLTETGGLAVSCAWKREWNQLPISERARLKARQGVRTIGMTEVNVVDPETKVSVTQDGLSLGEIVLRGGSIMLGYLKDSIGTTKCMDNKHGWFYTGDVGVMHPDGYIEIKDRSKDVIISGGENVSSVEVESVLYSHPLVNEAAVVAQPDEFWGETPFAFVSLKPELGRVTEKEIIEYCRDRMPHYMVPKSVVYKDELPKTSTGKIQKFVLRDMAKTMGRGGAKL</sequence>
<dbReference type="PANTHER" id="PTHR43859">
    <property type="entry name" value="ACYL-ACTIVATING ENZYME"/>
    <property type="match status" value="1"/>
</dbReference>
<dbReference type="FunFam" id="3.30.300.30:FF:000008">
    <property type="entry name" value="2,3-dihydroxybenzoate-AMP ligase"/>
    <property type="match status" value="1"/>
</dbReference>
<protein>
    <submittedName>
        <fullName evidence="5">Uncharacterized protein</fullName>
    </submittedName>
</protein>
<feature type="domain" description="AMP-dependent synthetase/ligase" evidence="3">
    <location>
        <begin position="21"/>
        <end position="103"/>
    </location>
</feature>
<organism evidence="5 6">
    <name type="scientific">Stephania japonica</name>
    <dbReference type="NCBI Taxonomy" id="461633"/>
    <lineage>
        <taxon>Eukaryota</taxon>
        <taxon>Viridiplantae</taxon>
        <taxon>Streptophyta</taxon>
        <taxon>Embryophyta</taxon>
        <taxon>Tracheophyta</taxon>
        <taxon>Spermatophyta</taxon>
        <taxon>Magnoliopsida</taxon>
        <taxon>Ranunculales</taxon>
        <taxon>Menispermaceae</taxon>
        <taxon>Menispermoideae</taxon>
        <taxon>Cissampelideae</taxon>
        <taxon>Stephania</taxon>
    </lineage>
</organism>
<dbReference type="SUPFAM" id="SSF56801">
    <property type="entry name" value="Acetyl-CoA synthetase-like"/>
    <property type="match status" value="1"/>
</dbReference>
<dbReference type="InterPro" id="IPR042099">
    <property type="entry name" value="ANL_N_sf"/>
</dbReference>
<evidence type="ECO:0000259" key="4">
    <source>
        <dbReference type="Pfam" id="PF13193"/>
    </source>
</evidence>
<dbReference type="Pfam" id="PF13193">
    <property type="entry name" value="AMP-binding_C"/>
    <property type="match status" value="1"/>
</dbReference>
<dbReference type="Pfam" id="PF00501">
    <property type="entry name" value="AMP-binding"/>
    <property type="match status" value="2"/>
</dbReference>
<name>A0AAP0NRZ3_9MAGN</name>
<comment type="caution">
    <text evidence="5">The sequence shown here is derived from an EMBL/GenBank/DDBJ whole genome shotgun (WGS) entry which is preliminary data.</text>
</comment>
<proteinExistence type="inferred from homology"/>
<evidence type="ECO:0000256" key="1">
    <source>
        <dbReference type="ARBA" id="ARBA00006432"/>
    </source>
</evidence>
<feature type="domain" description="AMP-dependent synthetase/ligase" evidence="3">
    <location>
        <begin position="104"/>
        <end position="283"/>
    </location>
</feature>
<keyword evidence="2" id="KW-0436">Ligase</keyword>
<dbReference type="Gene3D" id="3.40.50.12780">
    <property type="entry name" value="N-terminal domain of ligase-like"/>
    <property type="match status" value="1"/>
</dbReference>
<dbReference type="InterPro" id="IPR045851">
    <property type="entry name" value="AMP-bd_C_sf"/>
</dbReference>
<dbReference type="InterPro" id="IPR025110">
    <property type="entry name" value="AMP-bd_C"/>
</dbReference>
<accession>A0AAP0NRZ3</accession>
<dbReference type="GO" id="GO:0016874">
    <property type="term" value="F:ligase activity"/>
    <property type="evidence" value="ECO:0007669"/>
    <property type="project" value="UniProtKB-KW"/>
</dbReference>
<dbReference type="PANTHER" id="PTHR43859:SF57">
    <property type="entry name" value="ACYL-ACTIVATING ENZYME 8-RELATED"/>
    <property type="match status" value="1"/>
</dbReference>